<reference evidence="8" key="1">
    <citation type="submission" date="2023-08" db="EMBL/GenBank/DDBJ databases">
        <title>Rhodospirillaceae gen. nov., a novel taxon isolated from the Yangtze River Yuezi River estuary sludge.</title>
        <authorList>
            <person name="Ruan L."/>
        </authorList>
    </citation>
    <scope>NUCLEOTIDE SEQUENCE [LARGE SCALE GENOMIC DNA]</scope>
    <source>
        <strain evidence="8">R-7</strain>
    </source>
</reference>
<accession>A0ABU0YJ11</accession>
<dbReference type="Gene3D" id="3.20.20.300">
    <property type="entry name" value="Glycoside hydrolase, family 3, N-terminal domain"/>
    <property type="match status" value="1"/>
</dbReference>
<evidence type="ECO:0000259" key="6">
    <source>
        <dbReference type="Pfam" id="PF00933"/>
    </source>
</evidence>
<dbReference type="InterPro" id="IPR050226">
    <property type="entry name" value="NagZ_Beta-hexosaminidase"/>
</dbReference>
<dbReference type="InterPro" id="IPR019800">
    <property type="entry name" value="Glyco_hydro_3_AS"/>
</dbReference>
<gene>
    <name evidence="7" type="primary">nagZ</name>
    <name evidence="7" type="ORF">Q8A70_08485</name>
</gene>
<dbReference type="NCBIfam" id="NF003740">
    <property type="entry name" value="PRK05337.1"/>
    <property type="match status" value="1"/>
</dbReference>
<evidence type="ECO:0000313" key="8">
    <source>
        <dbReference type="Proteomes" id="UP001230156"/>
    </source>
</evidence>
<evidence type="ECO:0000256" key="4">
    <source>
        <dbReference type="ARBA" id="ARBA00022801"/>
    </source>
</evidence>
<evidence type="ECO:0000256" key="5">
    <source>
        <dbReference type="ARBA" id="ARBA00023295"/>
    </source>
</evidence>
<name>A0ABU0YJ11_9PROT</name>
<dbReference type="SUPFAM" id="SSF51445">
    <property type="entry name" value="(Trans)glycosidases"/>
    <property type="match status" value="1"/>
</dbReference>
<feature type="domain" description="Glycoside hydrolase family 3 N-terminal" evidence="6">
    <location>
        <begin position="29"/>
        <end position="289"/>
    </location>
</feature>
<comment type="catalytic activity">
    <reaction evidence="1">
        <text>Hydrolysis of terminal non-reducing N-acetyl-D-hexosamine residues in N-acetyl-beta-D-hexosaminides.</text>
        <dbReference type="EC" id="3.2.1.52"/>
    </reaction>
</comment>
<dbReference type="PROSITE" id="PS00775">
    <property type="entry name" value="GLYCOSYL_HYDROL_F3"/>
    <property type="match status" value="1"/>
</dbReference>
<dbReference type="GO" id="GO:0004563">
    <property type="term" value="F:beta-N-acetylhexosaminidase activity"/>
    <property type="evidence" value="ECO:0007669"/>
    <property type="project" value="UniProtKB-EC"/>
</dbReference>
<keyword evidence="4 7" id="KW-0378">Hydrolase</keyword>
<dbReference type="InterPro" id="IPR017853">
    <property type="entry name" value="GH"/>
</dbReference>
<dbReference type="Pfam" id="PF00933">
    <property type="entry name" value="Glyco_hydro_3"/>
    <property type="match status" value="1"/>
</dbReference>
<sequence length="334" mass="36102">MTAAVIFGCAGTEITADERAFYRDVDPLGFILFARNVADPDQMRRLTDDLRESIGRSDAPILIDQEGGRVARLKPPHWRAMPAAAKFGELAQVDRARAAQAVRINHELLAAELRAIGISVDCTPCLDLKRPETTSAIGDRAFAADPHLVADLGRAAAEGLLAGGVIPVIKHMPGHGRATVDSHLDLPTIEADFDDLADSDFVPFRKLNDLPWGITAHLVYKAIDPERPATLSPRVINEVIRGEIGFGGLLISDDMSMKALRGSLDVLAREMLAAGCDVALHCNGNMEEMRLVASGCGPLSPAAALRYERGRQRVNREPDFDTEELAEELAGLMA</sequence>
<proteinExistence type="inferred from homology"/>
<keyword evidence="5 7" id="KW-0326">Glycosidase</keyword>
<comment type="caution">
    <text evidence="7">The sequence shown here is derived from an EMBL/GenBank/DDBJ whole genome shotgun (WGS) entry which is preliminary data.</text>
</comment>
<keyword evidence="8" id="KW-1185">Reference proteome</keyword>
<dbReference type="Proteomes" id="UP001230156">
    <property type="component" value="Unassembled WGS sequence"/>
</dbReference>
<organism evidence="7 8">
    <name type="scientific">Dongia sedimenti</name>
    <dbReference type="NCBI Taxonomy" id="3064282"/>
    <lineage>
        <taxon>Bacteria</taxon>
        <taxon>Pseudomonadati</taxon>
        <taxon>Pseudomonadota</taxon>
        <taxon>Alphaproteobacteria</taxon>
        <taxon>Rhodospirillales</taxon>
        <taxon>Dongiaceae</taxon>
        <taxon>Dongia</taxon>
    </lineage>
</organism>
<dbReference type="PANTHER" id="PTHR30480:SF13">
    <property type="entry name" value="BETA-HEXOSAMINIDASE"/>
    <property type="match status" value="1"/>
</dbReference>
<dbReference type="EMBL" id="JAUYVI010000003">
    <property type="protein sequence ID" value="MDQ7247702.1"/>
    <property type="molecule type" value="Genomic_DNA"/>
</dbReference>
<evidence type="ECO:0000256" key="2">
    <source>
        <dbReference type="ARBA" id="ARBA00005336"/>
    </source>
</evidence>
<dbReference type="EC" id="3.2.1.52" evidence="3"/>
<dbReference type="InterPro" id="IPR036962">
    <property type="entry name" value="Glyco_hydro_3_N_sf"/>
</dbReference>
<comment type="similarity">
    <text evidence="2">Belongs to the glycosyl hydrolase 3 family.</text>
</comment>
<dbReference type="InterPro" id="IPR001764">
    <property type="entry name" value="Glyco_hydro_3_N"/>
</dbReference>
<protein>
    <recommendedName>
        <fullName evidence="3">beta-N-acetylhexosaminidase</fullName>
        <ecNumber evidence="3">3.2.1.52</ecNumber>
    </recommendedName>
</protein>
<evidence type="ECO:0000313" key="7">
    <source>
        <dbReference type="EMBL" id="MDQ7247702.1"/>
    </source>
</evidence>
<evidence type="ECO:0000256" key="3">
    <source>
        <dbReference type="ARBA" id="ARBA00012663"/>
    </source>
</evidence>
<dbReference type="RefSeq" id="WP_379955137.1">
    <property type="nucleotide sequence ID" value="NZ_JAUYVI010000003.1"/>
</dbReference>
<evidence type="ECO:0000256" key="1">
    <source>
        <dbReference type="ARBA" id="ARBA00001231"/>
    </source>
</evidence>
<dbReference type="PANTHER" id="PTHR30480">
    <property type="entry name" value="BETA-HEXOSAMINIDASE-RELATED"/>
    <property type="match status" value="1"/>
</dbReference>